<organism evidence="2 3">
    <name type="scientific">Populus deltoides</name>
    <name type="common">Eastern poplar</name>
    <name type="synonym">Eastern cottonwood</name>
    <dbReference type="NCBI Taxonomy" id="3696"/>
    <lineage>
        <taxon>Eukaryota</taxon>
        <taxon>Viridiplantae</taxon>
        <taxon>Streptophyta</taxon>
        <taxon>Embryophyta</taxon>
        <taxon>Tracheophyta</taxon>
        <taxon>Spermatophyta</taxon>
        <taxon>Magnoliopsida</taxon>
        <taxon>eudicotyledons</taxon>
        <taxon>Gunneridae</taxon>
        <taxon>Pentapetalae</taxon>
        <taxon>rosids</taxon>
        <taxon>fabids</taxon>
        <taxon>Malpighiales</taxon>
        <taxon>Salicaceae</taxon>
        <taxon>Saliceae</taxon>
        <taxon>Populus</taxon>
    </lineage>
</organism>
<feature type="region of interest" description="Disordered" evidence="1">
    <location>
        <begin position="51"/>
        <end position="254"/>
    </location>
</feature>
<keyword evidence="3" id="KW-1185">Reference proteome</keyword>
<dbReference type="AlphaFoldDB" id="A0A8T2WC60"/>
<evidence type="ECO:0000256" key="1">
    <source>
        <dbReference type="SAM" id="MobiDB-lite"/>
    </source>
</evidence>
<protein>
    <submittedName>
        <fullName evidence="2">Uncharacterized protein</fullName>
    </submittedName>
</protein>
<proteinExistence type="predicted"/>
<name>A0A8T2WC60_POPDE</name>
<feature type="compositionally biased region" description="Polar residues" evidence="1">
    <location>
        <begin position="140"/>
        <end position="150"/>
    </location>
</feature>
<sequence length="364" mass="39044">MSGGGLDWTAQPHRDSKIIKRSCARWRGFGDPKAPLGTPNHQRSFVSRVRGFGPQAAPKDSEIINQPLITGARGLGPKRPLGTRKSSADAVHGDSKSSSAAHRGGRGLGPKRPLGTRNHQRKLSSRVARGFGPKRPLGTLKSSSCSSDRAAQTAPRDWKSSTAKLITGGLGHTAQKRTPGPRNHQPAISSRVGRVGRRPKPLGTQKSSTNICHGGRVDSTQKPPRDSEIINEAGSSRVAGVDSAPKAAPRDSKSSAAIIAGGAWIRHPKRPLGTRKIIKRSCFSRVAWIRSGPKRTPRDPEIIKRASRVAWIGQPKEPLGTQKLSTRAVITVALGFGNPPRTGTRNHHHQRVPRAWDSSAQASP</sequence>
<feature type="region of interest" description="Disordered" evidence="1">
    <location>
        <begin position="335"/>
        <end position="364"/>
    </location>
</feature>
<reference evidence="2" key="1">
    <citation type="journal article" date="2021" name="J. Hered.">
        <title>Genome Assembly of Salicaceae Populus deltoides (Eastern Cottonwood) I-69 Based on Nanopore Sequencing and Hi-C Technologies.</title>
        <authorList>
            <person name="Bai S."/>
            <person name="Wu H."/>
            <person name="Zhang J."/>
            <person name="Pan Z."/>
            <person name="Zhao W."/>
            <person name="Li Z."/>
            <person name="Tong C."/>
        </authorList>
    </citation>
    <scope>NUCLEOTIDE SEQUENCE</scope>
    <source>
        <tissue evidence="2">Leaf</tissue>
    </source>
</reference>
<dbReference type="EMBL" id="JACEGQ020000123">
    <property type="protein sequence ID" value="KAH8479599.1"/>
    <property type="molecule type" value="Genomic_DNA"/>
</dbReference>
<comment type="caution">
    <text evidence="2">The sequence shown here is derived from an EMBL/GenBank/DDBJ whole genome shotgun (WGS) entry which is preliminary data.</text>
</comment>
<dbReference type="Proteomes" id="UP000807159">
    <property type="component" value="Unassembled WGS sequence"/>
</dbReference>
<gene>
    <name evidence="2" type="ORF">H0E87_031537</name>
</gene>
<evidence type="ECO:0000313" key="3">
    <source>
        <dbReference type="Proteomes" id="UP000807159"/>
    </source>
</evidence>
<evidence type="ECO:0000313" key="2">
    <source>
        <dbReference type="EMBL" id="KAH8479599.1"/>
    </source>
</evidence>
<accession>A0A8T2WC60</accession>